<feature type="compositionally biased region" description="Low complexity" evidence="8">
    <location>
        <begin position="1"/>
        <end position="23"/>
    </location>
</feature>
<dbReference type="Pfam" id="PF00215">
    <property type="entry name" value="OMPdecase"/>
    <property type="match status" value="1"/>
</dbReference>
<dbReference type="InterPro" id="IPR011995">
    <property type="entry name" value="OMPdecase_type-2"/>
</dbReference>
<evidence type="ECO:0000256" key="7">
    <source>
        <dbReference type="NCBIfam" id="TIGR02127"/>
    </source>
</evidence>
<feature type="region of interest" description="Disordered" evidence="8">
    <location>
        <begin position="1"/>
        <end position="29"/>
    </location>
</feature>
<evidence type="ECO:0000256" key="3">
    <source>
        <dbReference type="ARBA" id="ARBA00022793"/>
    </source>
</evidence>
<dbReference type="EC" id="4.1.1.23" evidence="7"/>
<reference evidence="10 11" key="1">
    <citation type="submission" date="2024-09" db="EMBL/GenBank/DDBJ databases">
        <authorList>
            <person name="Sun Q."/>
            <person name="Mori K."/>
        </authorList>
    </citation>
    <scope>NUCLEOTIDE SEQUENCE [LARGE SCALE GENOMIC DNA]</scope>
    <source>
        <strain evidence="10 11">JCM 11683</strain>
    </source>
</reference>
<evidence type="ECO:0000256" key="2">
    <source>
        <dbReference type="ARBA" id="ARBA00008847"/>
    </source>
</evidence>
<evidence type="ECO:0000259" key="9">
    <source>
        <dbReference type="SMART" id="SM00934"/>
    </source>
</evidence>
<dbReference type="InterPro" id="IPR013785">
    <property type="entry name" value="Aldolase_TIM"/>
</dbReference>
<dbReference type="PANTHER" id="PTHR43375">
    <property type="entry name" value="OROTIDINE 5'-PHOSPHATE DECARBOXYLASE"/>
    <property type="match status" value="1"/>
</dbReference>
<dbReference type="GO" id="GO:0004590">
    <property type="term" value="F:orotidine-5'-phosphate decarboxylase activity"/>
    <property type="evidence" value="ECO:0007669"/>
    <property type="project" value="UniProtKB-EC"/>
</dbReference>
<comment type="similarity">
    <text evidence="2">Belongs to the OMP decarboxylase family. Type 2 subfamily.</text>
</comment>
<feature type="domain" description="Orotidine 5'-phosphate decarboxylase" evidence="9">
    <location>
        <begin position="38"/>
        <end position="289"/>
    </location>
</feature>
<dbReference type="InterPro" id="IPR018089">
    <property type="entry name" value="OMPdecase_AS"/>
</dbReference>
<dbReference type="InterPro" id="IPR001754">
    <property type="entry name" value="OMPdeCOase_dom"/>
</dbReference>
<dbReference type="InterPro" id="IPR011060">
    <property type="entry name" value="RibuloseP-bd_barrel"/>
</dbReference>
<dbReference type="RefSeq" id="WP_376840622.1">
    <property type="nucleotide sequence ID" value="NZ_JBHMAU010000066.1"/>
</dbReference>
<comment type="catalytic activity">
    <reaction evidence="6">
        <text>orotidine 5'-phosphate + H(+) = UMP + CO2</text>
        <dbReference type="Rhea" id="RHEA:11596"/>
        <dbReference type="ChEBI" id="CHEBI:15378"/>
        <dbReference type="ChEBI" id="CHEBI:16526"/>
        <dbReference type="ChEBI" id="CHEBI:57538"/>
        <dbReference type="ChEBI" id="CHEBI:57865"/>
        <dbReference type="EC" id="4.1.1.23"/>
    </reaction>
</comment>
<dbReference type="PANTHER" id="PTHR43375:SF1">
    <property type="entry name" value="OROTIDINE 5'-PHOSPHATE DECARBOXYLASE"/>
    <property type="match status" value="1"/>
</dbReference>
<organism evidence="10 11">
    <name type="scientific">Brevibacterium otitidis</name>
    <dbReference type="NCBI Taxonomy" id="53364"/>
    <lineage>
        <taxon>Bacteria</taxon>
        <taxon>Bacillati</taxon>
        <taxon>Actinomycetota</taxon>
        <taxon>Actinomycetes</taxon>
        <taxon>Micrococcales</taxon>
        <taxon>Brevibacteriaceae</taxon>
        <taxon>Brevibacterium</taxon>
    </lineage>
</organism>
<evidence type="ECO:0000256" key="5">
    <source>
        <dbReference type="ARBA" id="ARBA00023239"/>
    </source>
</evidence>
<evidence type="ECO:0000256" key="6">
    <source>
        <dbReference type="ARBA" id="ARBA00049157"/>
    </source>
</evidence>
<comment type="pathway">
    <text evidence="1">Pyrimidine metabolism; UMP biosynthesis via de novo pathway; UMP from orotate: step 2/2.</text>
</comment>
<dbReference type="EMBL" id="JBHMAU010000066">
    <property type="protein sequence ID" value="MFB9776764.1"/>
    <property type="molecule type" value="Genomic_DNA"/>
</dbReference>
<protein>
    <recommendedName>
        <fullName evidence="7">Orotidine-5'-phosphate decarboxylase</fullName>
        <ecNumber evidence="7">4.1.1.23</ecNumber>
    </recommendedName>
</protein>
<accession>A0ABV5X487</accession>
<keyword evidence="4" id="KW-0665">Pyrimidine biosynthesis</keyword>
<dbReference type="CDD" id="cd04725">
    <property type="entry name" value="OMP_decarboxylase_like"/>
    <property type="match status" value="1"/>
</dbReference>
<keyword evidence="5 10" id="KW-0456">Lyase</keyword>
<name>A0ABV5X487_9MICO</name>
<keyword evidence="3" id="KW-0210">Decarboxylase</keyword>
<comment type="caution">
    <text evidence="10">The sequence shown here is derived from an EMBL/GenBank/DDBJ whole genome shotgun (WGS) entry which is preliminary data.</text>
</comment>
<evidence type="ECO:0000256" key="8">
    <source>
        <dbReference type="SAM" id="MobiDB-lite"/>
    </source>
</evidence>
<dbReference type="Proteomes" id="UP001589707">
    <property type="component" value="Unassembled WGS sequence"/>
</dbReference>
<gene>
    <name evidence="10" type="primary">pyrF</name>
    <name evidence="10" type="ORF">ACFFN1_10190</name>
</gene>
<evidence type="ECO:0000313" key="11">
    <source>
        <dbReference type="Proteomes" id="UP001589707"/>
    </source>
</evidence>
<keyword evidence="11" id="KW-1185">Reference proteome</keyword>
<dbReference type="SMART" id="SM00934">
    <property type="entry name" value="OMPdecase"/>
    <property type="match status" value="1"/>
</dbReference>
<proteinExistence type="inferred from homology"/>
<dbReference type="SUPFAM" id="SSF51366">
    <property type="entry name" value="Ribulose-phoshate binding barrel"/>
    <property type="match status" value="1"/>
</dbReference>
<dbReference type="NCBIfam" id="TIGR02127">
    <property type="entry name" value="pyrF_sub2"/>
    <property type="match status" value="1"/>
</dbReference>
<evidence type="ECO:0000256" key="4">
    <source>
        <dbReference type="ARBA" id="ARBA00022975"/>
    </source>
</evidence>
<evidence type="ECO:0000256" key="1">
    <source>
        <dbReference type="ARBA" id="ARBA00004861"/>
    </source>
</evidence>
<dbReference type="PROSITE" id="PS00156">
    <property type="entry name" value="OMPDECASE"/>
    <property type="match status" value="1"/>
</dbReference>
<dbReference type="Gene3D" id="3.20.20.70">
    <property type="entry name" value="Aldolase class I"/>
    <property type="match status" value="1"/>
</dbReference>
<evidence type="ECO:0000313" key="10">
    <source>
        <dbReference type="EMBL" id="MFB9776764.1"/>
    </source>
</evidence>
<sequence>MSEDAQMTTPQQTPTPEQTPTPQFHDYGRSWPEANRSRLCVGIDPHAGLLADWSLPDSAAGARDFGLRVVEAAAGECGIVKPQAAFFERHGSRGLGALEDILAAAHAAGLSTILDIKRGDIGSTMAGYAEAYMNPASPLYAHAVTLSPYLGFGSLEPAFDCARRYGSGAFVLALTSNPDGARVQHARTTGGQAVAAEVIAGVQQVNAQLGAPRLGVVVGATTGTAARDIGIDLAAGDFPILAPGYGAQGAGVSELHEVFGPAFADRRVIVNAGRTILSAGPDIPALRERIRETTRALSG</sequence>